<reference evidence="1 2" key="1">
    <citation type="submission" date="2018-05" db="EMBL/GenBank/DDBJ databases">
        <title>Streptomyces venezuelae.</title>
        <authorList>
            <person name="Kim W."/>
            <person name="Lee N."/>
            <person name="Cho B.-K."/>
        </authorList>
    </citation>
    <scope>NUCLEOTIDE SEQUENCE [LARGE SCALE GENOMIC DNA]</scope>
    <source>
        <strain evidence="1 2">ATCC 21018</strain>
    </source>
</reference>
<dbReference type="OrthoDB" id="4084071at2"/>
<dbReference type="Proteomes" id="UP000324101">
    <property type="component" value="Chromosome"/>
</dbReference>
<name>A0A5P2DKH0_STRVZ</name>
<gene>
    <name evidence="1" type="ORF">DEJ51_17035</name>
</gene>
<proteinExistence type="predicted"/>
<accession>A0A5P2DKH0</accession>
<dbReference type="EMBL" id="CP029189">
    <property type="protein sequence ID" value="QES55665.1"/>
    <property type="molecule type" value="Genomic_DNA"/>
</dbReference>
<dbReference type="AlphaFoldDB" id="A0A5P2DKH0"/>
<sequence length="254" mass="27394">MSIAELQVYSVEEADVTGGVCVVRCVGGVARAGQVYAVGEYRIGLRGIERHGRAVGSVGAGHIAKVRLAGPVVALLTRGQVLTSVPPDGHALEELEVWLATDPPLGDEPHPRTLRVLAGVRMRDERLPDGIRLRWGRVALAATHRCARAEGGPDLLRAPERAGLQVYLIQQFGPGRGGDPAALCRELLGLMDLTPEQAAAQGRVWRDLPYHRIRHLRRIKGLIPWLVLLRPHLADADPAARAADAWAAVRSALP</sequence>
<protein>
    <submittedName>
        <fullName evidence="1">Uncharacterized protein</fullName>
    </submittedName>
</protein>
<evidence type="ECO:0000313" key="1">
    <source>
        <dbReference type="EMBL" id="QES55665.1"/>
    </source>
</evidence>
<evidence type="ECO:0000313" key="2">
    <source>
        <dbReference type="Proteomes" id="UP000324101"/>
    </source>
</evidence>
<dbReference type="RefSeq" id="WP_150258329.1">
    <property type="nucleotide sequence ID" value="NZ_CP029189.1"/>
</dbReference>
<organism evidence="1 2">
    <name type="scientific">Streptomyces venezuelae</name>
    <dbReference type="NCBI Taxonomy" id="54571"/>
    <lineage>
        <taxon>Bacteria</taxon>
        <taxon>Bacillati</taxon>
        <taxon>Actinomycetota</taxon>
        <taxon>Actinomycetes</taxon>
        <taxon>Kitasatosporales</taxon>
        <taxon>Streptomycetaceae</taxon>
        <taxon>Streptomyces</taxon>
    </lineage>
</organism>